<dbReference type="InterPro" id="IPR050266">
    <property type="entry name" value="AB_hydrolase_sf"/>
</dbReference>
<protein>
    <submittedName>
        <fullName evidence="2">Alpha/beta fold hydrolase</fullName>
    </submittedName>
</protein>
<gene>
    <name evidence="2" type="ORF">ABLG96_17340</name>
</gene>
<dbReference type="RefSeq" id="WP_353648572.1">
    <property type="nucleotide sequence ID" value="NZ_CP159218.1"/>
</dbReference>
<name>A0AAU8DL32_9ACTN</name>
<reference evidence="2" key="1">
    <citation type="submission" date="2024-05" db="EMBL/GenBank/DDBJ databases">
        <authorList>
            <person name="Cai S.Y."/>
            <person name="Jin L.M."/>
            <person name="Li H.R."/>
        </authorList>
    </citation>
    <scope>NUCLEOTIDE SEQUENCE</scope>
    <source>
        <strain evidence="2">A5-74</strain>
    </source>
</reference>
<dbReference type="InterPro" id="IPR029058">
    <property type="entry name" value="AB_hydrolase_fold"/>
</dbReference>
<dbReference type="Pfam" id="PF00561">
    <property type="entry name" value="Abhydrolase_1"/>
    <property type="match status" value="1"/>
</dbReference>
<keyword evidence="2" id="KW-0378">Hydrolase</keyword>
<proteinExistence type="predicted"/>
<accession>A0AAU8DL32</accession>
<dbReference type="PANTHER" id="PTHR43798">
    <property type="entry name" value="MONOACYLGLYCEROL LIPASE"/>
    <property type="match status" value="1"/>
</dbReference>
<sequence length="242" mass="25423">MGYSVVRDFVVDDRDMRLQSSGVGKPVLLLHELAGSARTFLSLVEPLIATGREVVVLDLPGHGHSSAVPGSDLDGNAWAVAGALDEVTAEPMDIVGVDYGGFLALSIAALFPTRVRSLVVVEPLAPPAAGRAPSSIVPVSQRARGALTVLRQGRHGLGRMHSVLDQLRSADPIWWKGLANINCPTLLIDGGHGHAANLVDLDAMADTIPDAKRVSLTTGARPWASAPQLFADVVTSFLADVH</sequence>
<dbReference type="InterPro" id="IPR000073">
    <property type="entry name" value="AB_hydrolase_1"/>
</dbReference>
<dbReference type="PRINTS" id="PR00111">
    <property type="entry name" value="ABHYDROLASE"/>
</dbReference>
<dbReference type="SUPFAM" id="SSF53474">
    <property type="entry name" value="alpha/beta-Hydrolases"/>
    <property type="match status" value="1"/>
</dbReference>
<organism evidence="2">
    <name type="scientific">Nakamurella sp. A5-74</name>
    <dbReference type="NCBI Taxonomy" id="3158264"/>
    <lineage>
        <taxon>Bacteria</taxon>
        <taxon>Bacillati</taxon>
        <taxon>Actinomycetota</taxon>
        <taxon>Actinomycetes</taxon>
        <taxon>Nakamurellales</taxon>
        <taxon>Nakamurellaceae</taxon>
        <taxon>Nakamurella</taxon>
    </lineage>
</organism>
<dbReference type="EMBL" id="CP159218">
    <property type="protein sequence ID" value="XCG62957.1"/>
    <property type="molecule type" value="Genomic_DNA"/>
</dbReference>
<evidence type="ECO:0000259" key="1">
    <source>
        <dbReference type="Pfam" id="PF00561"/>
    </source>
</evidence>
<dbReference type="Gene3D" id="3.40.50.1820">
    <property type="entry name" value="alpha/beta hydrolase"/>
    <property type="match status" value="1"/>
</dbReference>
<dbReference type="AlphaFoldDB" id="A0AAU8DL32"/>
<dbReference type="GO" id="GO:0016787">
    <property type="term" value="F:hydrolase activity"/>
    <property type="evidence" value="ECO:0007669"/>
    <property type="project" value="UniProtKB-KW"/>
</dbReference>
<evidence type="ECO:0000313" key="2">
    <source>
        <dbReference type="EMBL" id="XCG62957.1"/>
    </source>
</evidence>
<feature type="domain" description="AB hydrolase-1" evidence="1">
    <location>
        <begin position="25"/>
        <end position="129"/>
    </location>
</feature>